<feature type="transmembrane region" description="Helical" evidence="1">
    <location>
        <begin position="67"/>
        <end position="86"/>
    </location>
</feature>
<accession>A0ABN7TLN0</accession>
<keyword evidence="3" id="KW-1185">Reference proteome</keyword>
<dbReference type="RefSeq" id="WP_218098627.1">
    <property type="nucleotide sequence ID" value="NZ_CAJVCE010000005.1"/>
</dbReference>
<gene>
    <name evidence="2" type="ORF">PAECIP111802_02305</name>
</gene>
<keyword evidence="1" id="KW-0812">Transmembrane</keyword>
<evidence type="ECO:0000313" key="3">
    <source>
        <dbReference type="Proteomes" id="UP000730618"/>
    </source>
</evidence>
<evidence type="ECO:0000313" key="2">
    <source>
        <dbReference type="EMBL" id="CAG7636955.1"/>
    </source>
</evidence>
<feature type="transmembrane region" description="Helical" evidence="1">
    <location>
        <begin position="106"/>
        <end position="127"/>
    </location>
</feature>
<dbReference type="Proteomes" id="UP000730618">
    <property type="component" value="Unassembled WGS sequence"/>
</dbReference>
<keyword evidence="1" id="KW-0472">Membrane</keyword>
<feature type="transmembrane region" description="Helical" evidence="1">
    <location>
        <begin position="27"/>
        <end position="46"/>
    </location>
</feature>
<name>A0ABN7TLN0_9BACL</name>
<evidence type="ECO:0008006" key="4">
    <source>
        <dbReference type="Google" id="ProtNLM"/>
    </source>
</evidence>
<sequence>MSKMTMNDTPSSQILNAFERFTKTSAWPAYAGCFWALMYAVFVRFYEAVDGFIGGFGQPDDPESFSMASYIAGVVILLCGFVLIGLVKPWGKVVPVWVPLIGGRKIQRLVILVPTLLCTAFLIAHGLTGMITKALLLAGVITINLPGWIVDTNRFALWDLLFYEPWFLIMGILSGLTAAHYAHASDAPLSAFRRSTVLYLIVILLLTMFLTSSIVFDFVDKISF</sequence>
<evidence type="ECO:0000256" key="1">
    <source>
        <dbReference type="SAM" id="Phobius"/>
    </source>
</evidence>
<reference evidence="2 3" key="1">
    <citation type="submission" date="2021-06" db="EMBL/GenBank/DDBJ databases">
        <authorList>
            <person name="Criscuolo A."/>
        </authorList>
    </citation>
    <scope>NUCLEOTIDE SEQUENCE [LARGE SCALE GENOMIC DNA]</scope>
    <source>
        <strain evidence="3">CIP 111802</strain>
    </source>
</reference>
<dbReference type="EMBL" id="CAJVCE010000005">
    <property type="protein sequence ID" value="CAG7636955.1"/>
    <property type="molecule type" value="Genomic_DNA"/>
</dbReference>
<comment type="caution">
    <text evidence="2">The sequence shown here is derived from an EMBL/GenBank/DDBJ whole genome shotgun (WGS) entry which is preliminary data.</text>
</comment>
<feature type="transmembrane region" description="Helical" evidence="1">
    <location>
        <begin position="165"/>
        <end position="184"/>
    </location>
</feature>
<feature type="transmembrane region" description="Helical" evidence="1">
    <location>
        <begin position="196"/>
        <end position="216"/>
    </location>
</feature>
<keyword evidence="1" id="KW-1133">Transmembrane helix</keyword>
<proteinExistence type="predicted"/>
<protein>
    <recommendedName>
        <fullName evidence="4">DUF3995 domain-containing protein</fullName>
    </recommendedName>
</protein>
<organism evidence="2 3">
    <name type="scientific">Paenibacillus allorhizosphaerae</name>
    <dbReference type="NCBI Taxonomy" id="2849866"/>
    <lineage>
        <taxon>Bacteria</taxon>
        <taxon>Bacillati</taxon>
        <taxon>Bacillota</taxon>
        <taxon>Bacilli</taxon>
        <taxon>Bacillales</taxon>
        <taxon>Paenibacillaceae</taxon>
        <taxon>Paenibacillus</taxon>
    </lineage>
</organism>